<reference evidence="1" key="1">
    <citation type="submission" date="2022-12" db="EMBL/GenBank/DDBJ databases">
        <authorList>
            <person name="Brejova B."/>
        </authorList>
    </citation>
    <scope>NUCLEOTIDE SEQUENCE</scope>
</reference>
<dbReference type="Pfam" id="PF02330">
    <property type="entry name" value="MAM33"/>
    <property type="match status" value="1"/>
</dbReference>
<dbReference type="PANTHER" id="PTHR10826">
    <property type="entry name" value="COMPLEMENT COMPONENT 1"/>
    <property type="match status" value="1"/>
</dbReference>
<comment type="caution">
    <text evidence="1">The sequence shown here is derived from an EMBL/GenBank/DDBJ whole genome shotgun (WGS) entry which is preliminary data.</text>
</comment>
<evidence type="ECO:0008006" key="3">
    <source>
        <dbReference type="Google" id="ProtNLM"/>
    </source>
</evidence>
<proteinExistence type="predicted"/>
<protein>
    <recommendedName>
        <fullName evidence="3">Mitochondrial acidic protein MAM33</fullName>
    </recommendedName>
</protein>
<gene>
    <name evidence="1" type="ORF">CANVERA_P4826</name>
</gene>
<dbReference type="PANTHER" id="PTHR10826:SF1">
    <property type="entry name" value="COMPLEMENT COMPONENT 1 Q SUBCOMPONENT-BINDING PROTEIN, MITOCHONDRIAL"/>
    <property type="match status" value="1"/>
</dbReference>
<dbReference type="InterPro" id="IPR003428">
    <property type="entry name" value="MAM33"/>
</dbReference>
<sequence>MSRLLKSSTTSQLSKRLINQSIKNLKVALPVLPIYTTRQFQTSIPILNKAAESSLNEVIKTELKYNEEIPNELDSMYEDYIKSQNFQVVSKPGQANIELVKKLDNQTIHVYFDIDEVTDIPTEDLELNPEEGDLEDEVSNLDQILCNIKILIENENNTGLFFNLFLQNTESSFMIDYINIENDVTKFKKMVNENNEFIDKFNYQGPKFSELDESLQTEFENYLIAKGVNNELADFIIAFSDFKEENEYRNWLSSISKFLE</sequence>
<dbReference type="AlphaFoldDB" id="A0A9W4U195"/>
<name>A0A9W4U195_9ASCO</name>
<dbReference type="SUPFAM" id="SSF54529">
    <property type="entry name" value="Mitochondrial glycoprotein MAM33-like"/>
    <property type="match status" value="1"/>
</dbReference>
<dbReference type="GO" id="GO:0042256">
    <property type="term" value="P:cytosolic ribosome assembly"/>
    <property type="evidence" value="ECO:0007669"/>
    <property type="project" value="TreeGrafter"/>
</dbReference>
<dbReference type="InterPro" id="IPR036561">
    <property type="entry name" value="MAM33_sf"/>
</dbReference>
<evidence type="ECO:0000313" key="1">
    <source>
        <dbReference type="EMBL" id="CAI5760316.1"/>
    </source>
</evidence>
<dbReference type="Gene3D" id="3.10.280.10">
    <property type="entry name" value="Mitochondrial glycoprotein"/>
    <property type="match status" value="1"/>
</dbReference>
<keyword evidence="2" id="KW-1185">Reference proteome</keyword>
<dbReference type="Proteomes" id="UP001152885">
    <property type="component" value="Unassembled WGS sequence"/>
</dbReference>
<dbReference type="GO" id="GO:0005759">
    <property type="term" value="C:mitochondrial matrix"/>
    <property type="evidence" value="ECO:0007669"/>
    <property type="project" value="InterPro"/>
</dbReference>
<accession>A0A9W4U195</accession>
<evidence type="ECO:0000313" key="2">
    <source>
        <dbReference type="Proteomes" id="UP001152885"/>
    </source>
</evidence>
<organism evidence="1 2">
    <name type="scientific">Candida verbasci</name>
    <dbReference type="NCBI Taxonomy" id="1227364"/>
    <lineage>
        <taxon>Eukaryota</taxon>
        <taxon>Fungi</taxon>
        <taxon>Dikarya</taxon>
        <taxon>Ascomycota</taxon>
        <taxon>Saccharomycotina</taxon>
        <taxon>Pichiomycetes</taxon>
        <taxon>Debaryomycetaceae</taxon>
        <taxon>Candida/Lodderomyces clade</taxon>
        <taxon>Candida</taxon>
    </lineage>
</organism>
<dbReference type="EMBL" id="CANTUO010000006">
    <property type="protein sequence ID" value="CAI5760316.1"/>
    <property type="molecule type" value="Genomic_DNA"/>
</dbReference>
<dbReference type="OrthoDB" id="278212at2759"/>